<keyword evidence="2 6" id="KW-0812">Transmembrane</keyword>
<dbReference type="OrthoDB" id="6507024at2759"/>
<comment type="subcellular location">
    <subcellularLocation>
        <location evidence="1">Membrane</location>
        <topology evidence="1">Multi-pass membrane protein</topology>
    </subcellularLocation>
</comment>
<dbReference type="AlphaFoldDB" id="A0A8B7XX31"/>
<evidence type="ECO:0000313" key="9">
    <source>
        <dbReference type="RefSeq" id="XP_022085434.1"/>
    </source>
</evidence>
<evidence type="ECO:0000256" key="3">
    <source>
        <dbReference type="ARBA" id="ARBA00022989"/>
    </source>
</evidence>
<dbReference type="KEGG" id="aplc:110976470"/>
<proteinExistence type="predicted"/>
<dbReference type="PANTHER" id="PTHR43243:SF20">
    <property type="entry name" value="CATIONIC AMINO ACID TRANSPORTER 3"/>
    <property type="match status" value="1"/>
</dbReference>
<dbReference type="GO" id="GO:0015171">
    <property type="term" value="F:amino acid transmembrane transporter activity"/>
    <property type="evidence" value="ECO:0007669"/>
    <property type="project" value="TreeGrafter"/>
</dbReference>
<keyword evidence="4 6" id="KW-0472">Membrane</keyword>
<feature type="transmembrane region" description="Helical" evidence="6">
    <location>
        <begin position="365"/>
        <end position="387"/>
    </location>
</feature>
<dbReference type="PANTHER" id="PTHR43243">
    <property type="entry name" value="INNER MEMBRANE TRANSPORTER YGJI-RELATED"/>
    <property type="match status" value="1"/>
</dbReference>
<keyword evidence="8" id="KW-1185">Reference proteome</keyword>
<evidence type="ECO:0000259" key="7">
    <source>
        <dbReference type="Pfam" id="PF13906"/>
    </source>
</evidence>
<dbReference type="GO" id="GO:0005886">
    <property type="term" value="C:plasma membrane"/>
    <property type="evidence" value="ECO:0007669"/>
    <property type="project" value="TreeGrafter"/>
</dbReference>
<evidence type="ECO:0000256" key="6">
    <source>
        <dbReference type="SAM" id="Phobius"/>
    </source>
</evidence>
<evidence type="ECO:0000313" key="8">
    <source>
        <dbReference type="Proteomes" id="UP000694845"/>
    </source>
</evidence>
<protein>
    <submittedName>
        <fullName evidence="9">Cationic amino acid transporter 3-like</fullName>
    </submittedName>
</protein>
<name>A0A8B7XX31_ACAPL</name>
<sequence>MAEGGFYQRFRRSVTRKKVTDTDSNTTTLKRCLTSTDLALMGIGGMLGSGVYILTGEVGVLAGPAATLSFAIAGVVSLLTALLYTECATRVPRTGASYLFTYVGLGELAAFLVGWNVIIMRTFVVAYAARGWSAYFDNLLGNRIRNFTIEQLMHGEKWESAVLVDYPDLIGGAVTLLGTIPIAVGTDLSSKTNGFFVVVNVVTVAMVFVVSMVHAEFSYLTVHGFFPKGFGGVVAGAAVCLGSGYGGFESILFSAEEAKNPSRGLPIGIISAYVVSIINYLAGVVAISVLTDYHDINPLSPFVTAFDNIGLYWMGYVVGLGGLCSMTGGVLNTIFCLSRNIFAMARDGLLPALLGRTNEVTQTPIIATVFGGVLSILISVFVDFLYIIEFISLAALADYIIVAVAVISLRYQPSPMRSQYTPLVGADANESHAGEELTDMVSMPRNNDQDQQDPENYPSTSDTHSDKAPMLSTDPPGRGSSAKFFSAPRQWISENPTTSVLTSIAVHLAFEAITVSLVTYQMDDLLRLDTFTVAAVAFCGVVTIFSCFPLLVLPKYGEGIPFKVPLMPYLPLVSLLCNVILAVQIQFMAWVELIVWMLAGVVVYCAYGMDNSVEGKRK</sequence>
<dbReference type="RefSeq" id="XP_022085434.1">
    <property type="nucleotide sequence ID" value="XM_022229742.1"/>
</dbReference>
<accession>A0A8B7XX31</accession>
<feature type="domain" description="Cationic amino acid transporter C-terminal" evidence="7">
    <location>
        <begin position="562"/>
        <end position="612"/>
    </location>
</feature>
<feature type="transmembrane region" description="Helical" evidence="6">
    <location>
        <begin position="267"/>
        <end position="291"/>
    </location>
</feature>
<keyword evidence="3 6" id="KW-1133">Transmembrane helix</keyword>
<feature type="transmembrane region" description="Helical" evidence="6">
    <location>
        <begin position="233"/>
        <end position="255"/>
    </location>
</feature>
<organism evidence="8 9">
    <name type="scientific">Acanthaster planci</name>
    <name type="common">Crown-of-thorns starfish</name>
    <dbReference type="NCBI Taxonomy" id="133434"/>
    <lineage>
        <taxon>Eukaryota</taxon>
        <taxon>Metazoa</taxon>
        <taxon>Echinodermata</taxon>
        <taxon>Eleutherozoa</taxon>
        <taxon>Asterozoa</taxon>
        <taxon>Asteroidea</taxon>
        <taxon>Valvatacea</taxon>
        <taxon>Valvatida</taxon>
        <taxon>Acanthasteridae</taxon>
        <taxon>Acanthaster</taxon>
    </lineage>
</organism>
<reference evidence="9" key="1">
    <citation type="submission" date="2025-08" db="UniProtKB">
        <authorList>
            <consortium name="RefSeq"/>
        </authorList>
    </citation>
    <scope>IDENTIFICATION</scope>
</reference>
<feature type="transmembrane region" description="Helical" evidence="6">
    <location>
        <begin position="393"/>
        <end position="411"/>
    </location>
</feature>
<feature type="transmembrane region" description="Helical" evidence="6">
    <location>
        <begin position="169"/>
        <end position="188"/>
    </location>
</feature>
<feature type="transmembrane region" description="Helical" evidence="6">
    <location>
        <begin position="593"/>
        <end position="609"/>
    </location>
</feature>
<dbReference type="Pfam" id="PF13520">
    <property type="entry name" value="AA_permease_2"/>
    <property type="match status" value="1"/>
</dbReference>
<feature type="transmembrane region" description="Helical" evidence="6">
    <location>
        <begin position="499"/>
        <end position="519"/>
    </location>
</feature>
<dbReference type="Proteomes" id="UP000694845">
    <property type="component" value="Unplaced"/>
</dbReference>
<feature type="region of interest" description="Disordered" evidence="5">
    <location>
        <begin position="443"/>
        <end position="481"/>
    </location>
</feature>
<evidence type="ECO:0000256" key="4">
    <source>
        <dbReference type="ARBA" id="ARBA00023136"/>
    </source>
</evidence>
<evidence type="ECO:0000256" key="1">
    <source>
        <dbReference type="ARBA" id="ARBA00004141"/>
    </source>
</evidence>
<feature type="transmembrane region" description="Helical" evidence="6">
    <location>
        <begin position="566"/>
        <end position="587"/>
    </location>
</feature>
<feature type="transmembrane region" description="Helical" evidence="6">
    <location>
        <begin position="311"/>
        <end position="337"/>
    </location>
</feature>
<dbReference type="Pfam" id="PF13906">
    <property type="entry name" value="AA_permease_C"/>
    <property type="match status" value="1"/>
</dbReference>
<dbReference type="Gene3D" id="1.20.1740.10">
    <property type="entry name" value="Amino acid/polyamine transporter I"/>
    <property type="match status" value="2"/>
</dbReference>
<dbReference type="InterPro" id="IPR002293">
    <property type="entry name" value="AA/rel_permease1"/>
</dbReference>
<feature type="transmembrane region" description="Helical" evidence="6">
    <location>
        <begin position="38"/>
        <end position="55"/>
    </location>
</feature>
<gene>
    <name evidence="9" type="primary">LOC110976470</name>
</gene>
<evidence type="ECO:0000256" key="2">
    <source>
        <dbReference type="ARBA" id="ARBA00022692"/>
    </source>
</evidence>
<feature type="transmembrane region" description="Helical" evidence="6">
    <location>
        <begin position="531"/>
        <end position="554"/>
    </location>
</feature>
<feature type="transmembrane region" description="Helical" evidence="6">
    <location>
        <begin position="61"/>
        <end position="84"/>
    </location>
</feature>
<feature type="transmembrane region" description="Helical" evidence="6">
    <location>
        <begin position="96"/>
        <end position="118"/>
    </location>
</feature>
<dbReference type="GeneID" id="110976470"/>
<evidence type="ECO:0000256" key="5">
    <source>
        <dbReference type="SAM" id="MobiDB-lite"/>
    </source>
</evidence>
<feature type="transmembrane region" description="Helical" evidence="6">
    <location>
        <begin position="195"/>
        <end position="213"/>
    </location>
</feature>
<dbReference type="InterPro" id="IPR029485">
    <property type="entry name" value="CAT_C"/>
</dbReference>